<organism evidence="2 3">
    <name type="scientific">Candidatus Falkowbacteria bacterium RIFOXYA2_FULL_38_12</name>
    <dbReference type="NCBI Taxonomy" id="1797993"/>
    <lineage>
        <taxon>Bacteria</taxon>
        <taxon>Candidatus Falkowiibacteriota</taxon>
    </lineage>
</organism>
<evidence type="ECO:0000313" key="3">
    <source>
        <dbReference type="Proteomes" id="UP000177407"/>
    </source>
</evidence>
<accession>A0A1F5S3Q6</accession>
<reference evidence="2 3" key="1">
    <citation type="journal article" date="2016" name="Nat. Commun.">
        <title>Thousands of microbial genomes shed light on interconnected biogeochemical processes in an aquifer system.</title>
        <authorList>
            <person name="Anantharaman K."/>
            <person name="Brown C.T."/>
            <person name="Hug L.A."/>
            <person name="Sharon I."/>
            <person name="Castelle C.J."/>
            <person name="Probst A.J."/>
            <person name="Thomas B.C."/>
            <person name="Singh A."/>
            <person name="Wilkins M.J."/>
            <person name="Karaoz U."/>
            <person name="Brodie E.L."/>
            <person name="Williams K.H."/>
            <person name="Hubbard S.S."/>
            <person name="Banfield J.F."/>
        </authorList>
    </citation>
    <scope>NUCLEOTIDE SEQUENCE [LARGE SCALE GENOMIC DNA]</scope>
</reference>
<evidence type="ECO:0000256" key="1">
    <source>
        <dbReference type="SAM" id="Coils"/>
    </source>
</evidence>
<evidence type="ECO:0000313" key="2">
    <source>
        <dbReference type="EMBL" id="OGF21338.1"/>
    </source>
</evidence>
<sequence length="78" mass="8806">MGSQERCGYTPETKKEKKLFEIGQTPDGKFSVMVPDAIIEIDGENLISTLKEEIFDTQNEAEVRINEAKENLDKMGVK</sequence>
<dbReference type="AlphaFoldDB" id="A0A1F5S3Q6"/>
<gene>
    <name evidence="2" type="ORF">A2257_00970</name>
</gene>
<proteinExistence type="predicted"/>
<feature type="coiled-coil region" evidence="1">
    <location>
        <begin position="51"/>
        <end position="78"/>
    </location>
</feature>
<keyword evidence="1" id="KW-0175">Coiled coil</keyword>
<dbReference type="Proteomes" id="UP000177407">
    <property type="component" value="Unassembled WGS sequence"/>
</dbReference>
<name>A0A1F5S3Q6_9BACT</name>
<protein>
    <submittedName>
        <fullName evidence="2">Uncharacterized protein</fullName>
    </submittedName>
</protein>
<dbReference type="EMBL" id="MFGA01000008">
    <property type="protein sequence ID" value="OGF21338.1"/>
    <property type="molecule type" value="Genomic_DNA"/>
</dbReference>
<comment type="caution">
    <text evidence="2">The sequence shown here is derived from an EMBL/GenBank/DDBJ whole genome shotgun (WGS) entry which is preliminary data.</text>
</comment>